<dbReference type="AlphaFoldDB" id="A0A6S7HPE9"/>
<feature type="compositionally biased region" description="Basic and acidic residues" evidence="1">
    <location>
        <begin position="1"/>
        <end position="18"/>
    </location>
</feature>
<sequence>MSEQQPKESNDSVDKDENVNEPAVTVNEETNYVQDACVGDPFSDHNLITFKIDKMPYKTKPCSNSHYCYCKADWAKLQNLLHLAPWHLSTTEHDMDSKWQVWKDLLASAVDDSIPKVGAAKKRQNAPWITRELILLCRKKRSVDKKAKRTGKTRDQNNL</sequence>
<organism evidence="2 3">
    <name type="scientific">Paramuricea clavata</name>
    <name type="common">Red gorgonian</name>
    <name type="synonym">Violescent sea-whip</name>
    <dbReference type="NCBI Taxonomy" id="317549"/>
    <lineage>
        <taxon>Eukaryota</taxon>
        <taxon>Metazoa</taxon>
        <taxon>Cnidaria</taxon>
        <taxon>Anthozoa</taxon>
        <taxon>Octocorallia</taxon>
        <taxon>Malacalcyonacea</taxon>
        <taxon>Plexauridae</taxon>
        <taxon>Paramuricea</taxon>
    </lineage>
</organism>
<feature type="region of interest" description="Disordered" evidence="1">
    <location>
        <begin position="1"/>
        <end position="21"/>
    </location>
</feature>
<dbReference type="PANTHER" id="PTHR33395:SF22">
    <property type="entry name" value="REVERSE TRANSCRIPTASE DOMAIN-CONTAINING PROTEIN"/>
    <property type="match status" value="1"/>
</dbReference>
<name>A0A6S7HPE9_PARCT</name>
<accession>A0A6S7HPE9</accession>
<dbReference type="PANTHER" id="PTHR33395">
    <property type="entry name" value="TRANSCRIPTASE, PUTATIVE-RELATED-RELATED"/>
    <property type="match status" value="1"/>
</dbReference>
<comment type="caution">
    <text evidence="2">The sequence shown here is derived from an EMBL/GenBank/DDBJ whole genome shotgun (WGS) entry which is preliminary data.</text>
</comment>
<dbReference type="GO" id="GO:0031012">
    <property type="term" value="C:extracellular matrix"/>
    <property type="evidence" value="ECO:0007669"/>
    <property type="project" value="TreeGrafter"/>
</dbReference>
<reference evidence="2" key="1">
    <citation type="submission" date="2020-04" db="EMBL/GenBank/DDBJ databases">
        <authorList>
            <person name="Alioto T."/>
            <person name="Alioto T."/>
            <person name="Gomez Garrido J."/>
        </authorList>
    </citation>
    <scope>NUCLEOTIDE SEQUENCE</scope>
    <source>
        <strain evidence="2">A484AB</strain>
    </source>
</reference>
<dbReference type="OrthoDB" id="6381896at2759"/>
<proteinExistence type="predicted"/>
<protein>
    <submittedName>
        <fullName evidence="2">Uncharacterized protein</fullName>
    </submittedName>
</protein>
<keyword evidence="3" id="KW-1185">Reference proteome</keyword>
<dbReference type="EMBL" id="CACRXK020005950">
    <property type="protein sequence ID" value="CAB4007895.1"/>
    <property type="molecule type" value="Genomic_DNA"/>
</dbReference>
<gene>
    <name evidence="2" type="ORF">PACLA_8A022018</name>
</gene>
<dbReference type="Proteomes" id="UP001152795">
    <property type="component" value="Unassembled WGS sequence"/>
</dbReference>
<evidence type="ECO:0000256" key="1">
    <source>
        <dbReference type="SAM" id="MobiDB-lite"/>
    </source>
</evidence>
<evidence type="ECO:0000313" key="3">
    <source>
        <dbReference type="Proteomes" id="UP001152795"/>
    </source>
</evidence>
<evidence type="ECO:0000313" key="2">
    <source>
        <dbReference type="EMBL" id="CAB4007895.1"/>
    </source>
</evidence>